<evidence type="ECO:0000313" key="2">
    <source>
        <dbReference type="EMBL" id="UUR07355.1"/>
    </source>
</evidence>
<keyword evidence="3" id="KW-1185">Reference proteome</keyword>
<organism evidence="2 3">
    <name type="scientific">Sphingomonas glaciei</name>
    <dbReference type="NCBI Taxonomy" id="2938948"/>
    <lineage>
        <taxon>Bacteria</taxon>
        <taxon>Pseudomonadati</taxon>
        <taxon>Pseudomonadota</taxon>
        <taxon>Alphaproteobacteria</taxon>
        <taxon>Sphingomonadales</taxon>
        <taxon>Sphingomonadaceae</taxon>
        <taxon>Sphingomonas</taxon>
    </lineage>
</organism>
<accession>A0ABY5MS83</accession>
<dbReference type="RefSeq" id="WP_249455022.1">
    <property type="nucleotide sequence ID" value="NZ_CP097253.1"/>
</dbReference>
<feature type="signal peptide" evidence="1">
    <location>
        <begin position="1"/>
        <end position="19"/>
    </location>
</feature>
<dbReference type="Gene3D" id="1.25.40.10">
    <property type="entry name" value="Tetratricopeptide repeat domain"/>
    <property type="match status" value="1"/>
</dbReference>
<proteinExistence type="predicted"/>
<evidence type="ECO:0000313" key="3">
    <source>
        <dbReference type="Proteomes" id="UP000831921"/>
    </source>
</evidence>
<sequence>MRRLFILLTAVTWSADLLAAPVPRIDEISAVERPTVTAAIALVSQRGVSPPIAELDRLLADLPAPTKGRGVIQMMRASILSGLNRNGEAQLALQESIRLLPEYSGPLFTAAGIMTYSRTPGAAADYFIRASRIDPEEAAQASTYDVFNIINRLRVVGDQQRLESLVDRLIQINWVGNDLDGRSTLVRDAILLRLKRKDVAGARALVPEVLDPRDQYGLLAQKAAEPIWSDIEAWSGPRLEKQWPVYLREAKRRYEASGDLEGAGDYLDALVAARKDQEAVMRLLPVFTAEGLGEKDHELLLKAAALAGALGRLGRFDEQDALFEGLGKIWPLGSATNALNLTGNHARWLLIRGQNERSLTMIDATIAAAKQAGDEVNGDAFAAMYQTRACVLATSGRREEAEGAAALGALAATVAPAGAARMYLCLGQIEKAKAVLLKALASDISRPATVLALQPSNSRPAPTPFAQSEQKAWDELRADRVVVAALRREGRMLSFAMGEGAPAALPD</sequence>
<dbReference type="EMBL" id="CP097253">
    <property type="protein sequence ID" value="UUR07355.1"/>
    <property type="molecule type" value="Genomic_DNA"/>
</dbReference>
<reference evidence="2 3" key="1">
    <citation type="submission" date="2022-05" db="EMBL/GenBank/DDBJ databases">
        <title>S8-45 Sphingomonas ultraviolaceadurans.</title>
        <authorList>
            <person name="Liu Y."/>
        </authorList>
    </citation>
    <scope>NUCLEOTIDE SEQUENCE [LARGE SCALE GENOMIC DNA]</scope>
    <source>
        <strain evidence="2 3">S8-45</strain>
    </source>
</reference>
<keyword evidence="1" id="KW-0732">Signal</keyword>
<evidence type="ECO:0008006" key="4">
    <source>
        <dbReference type="Google" id="ProtNLM"/>
    </source>
</evidence>
<feature type="chain" id="PRO_5046054195" description="Tetratricopeptide repeat protein" evidence="1">
    <location>
        <begin position="20"/>
        <end position="507"/>
    </location>
</feature>
<dbReference type="Proteomes" id="UP000831921">
    <property type="component" value="Chromosome"/>
</dbReference>
<gene>
    <name evidence="2" type="ORF">M1K48_10430</name>
</gene>
<evidence type="ECO:0000256" key="1">
    <source>
        <dbReference type="SAM" id="SignalP"/>
    </source>
</evidence>
<dbReference type="InterPro" id="IPR011990">
    <property type="entry name" value="TPR-like_helical_dom_sf"/>
</dbReference>
<dbReference type="SUPFAM" id="SSF48452">
    <property type="entry name" value="TPR-like"/>
    <property type="match status" value="1"/>
</dbReference>
<protein>
    <recommendedName>
        <fullName evidence="4">Tetratricopeptide repeat protein</fullName>
    </recommendedName>
</protein>
<name>A0ABY5MS83_9SPHN</name>